<dbReference type="AlphaFoldDB" id="H2CHY9"/>
<proteinExistence type="predicted"/>
<dbReference type="Proteomes" id="UP000005737">
    <property type="component" value="Unassembled WGS sequence"/>
</dbReference>
<dbReference type="STRING" id="183.GCA_002009735_01378"/>
<dbReference type="EMBL" id="JH597773">
    <property type="protein sequence ID" value="EHQ07011.1"/>
    <property type="molecule type" value="Genomic_DNA"/>
</dbReference>
<keyword evidence="2" id="KW-1185">Reference proteome</keyword>
<reference evidence="1 2" key="1">
    <citation type="submission" date="2011-10" db="EMBL/GenBank/DDBJ databases">
        <title>The Improved High-Quality Draft genome of Leptonema illini DSM 21528.</title>
        <authorList>
            <consortium name="US DOE Joint Genome Institute (JGI-PGF)"/>
            <person name="Lucas S."/>
            <person name="Copeland A."/>
            <person name="Lapidus A."/>
            <person name="Glavina del Rio T."/>
            <person name="Dalin E."/>
            <person name="Tice H."/>
            <person name="Bruce D."/>
            <person name="Goodwin L."/>
            <person name="Pitluck S."/>
            <person name="Peters L."/>
            <person name="Mikhailova N."/>
            <person name="Held B."/>
            <person name="Kyrpides N."/>
            <person name="Mavromatis K."/>
            <person name="Ivanova N."/>
            <person name="Markowitz V."/>
            <person name="Cheng J.-F."/>
            <person name="Hugenholtz P."/>
            <person name="Woyke T."/>
            <person name="Wu D."/>
            <person name="Gronow S."/>
            <person name="Wellnitz S."/>
            <person name="Brambilla E.-M."/>
            <person name="Klenk H.-P."/>
            <person name="Eisen J.A."/>
        </authorList>
    </citation>
    <scope>NUCLEOTIDE SEQUENCE [LARGE SCALE GENOMIC DNA]</scope>
    <source>
        <strain evidence="1 2">DSM 21528</strain>
    </source>
</reference>
<protein>
    <submittedName>
        <fullName evidence="1">Uncharacterized protein</fullName>
    </submittedName>
</protein>
<organism evidence="1 2">
    <name type="scientific">Leptonema illini DSM 21528</name>
    <dbReference type="NCBI Taxonomy" id="929563"/>
    <lineage>
        <taxon>Bacteria</taxon>
        <taxon>Pseudomonadati</taxon>
        <taxon>Spirochaetota</taxon>
        <taxon>Spirochaetia</taxon>
        <taxon>Leptospirales</taxon>
        <taxon>Leptospiraceae</taxon>
        <taxon>Leptonema</taxon>
    </lineage>
</organism>
<dbReference type="RefSeq" id="WP_002772729.1">
    <property type="nucleotide sequence ID" value="NZ_JH597773.1"/>
</dbReference>
<dbReference type="HOGENOM" id="CLU_1281902_0_0_12"/>
<sequence>MKNRPILNFLQFCASRMHVPIILCLSLLQCTIYQRLTDPKENPLADVANRCAIVKVDVPPITLTPERTAAERQLIGEEKELLPDGWLISSSSYLPPQPSAVSHLPENVRAEYRMLVLYDDILLRYRYLEFLGEGRDGEVFFVPEKDAGRRLNGEERIRLQAIVAEVNRARKQIYKYYLENNETQAEDFRHSFFLAAGRNEWVRDESGRIVKKASL</sequence>
<evidence type="ECO:0000313" key="1">
    <source>
        <dbReference type="EMBL" id="EHQ07011.1"/>
    </source>
</evidence>
<evidence type="ECO:0000313" key="2">
    <source>
        <dbReference type="Proteomes" id="UP000005737"/>
    </source>
</evidence>
<name>H2CHY9_9LEPT</name>
<gene>
    <name evidence="1" type="ORF">Lepil_2335</name>
</gene>
<accession>H2CHY9</accession>